<organism evidence="1 2">
    <name type="scientific">Edaphosphingomonas laterariae</name>
    <dbReference type="NCBI Taxonomy" id="861865"/>
    <lineage>
        <taxon>Bacteria</taxon>
        <taxon>Pseudomonadati</taxon>
        <taxon>Pseudomonadota</taxon>
        <taxon>Alphaproteobacteria</taxon>
        <taxon>Sphingomonadales</taxon>
        <taxon>Rhizorhabdaceae</taxon>
        <taxon>Edaphosphingomonas</taxon>
    </lineage>
</organism>
<reference evidence="2" key="1">
    <citation type="submission" date="2017-06" db="EMBL/GenBank/DDBJ databases">
        <authorList>
            <person name="Varghese N."/>
            <person name="Submissions S."/>
        </authorList>
    </citation>
    <scope>NUCLEOTIDE SEQUENCE [LARGE SCALE GENOMIC DNA]</scope>
    <source>
        <strain evidence="2">LNB2</strain>
    </source>
</reference>
<evidence type="ECO:0000313" key="1">
    <source>
        <dbReference type="EMBL" id="SNT05516.1"/>
    </source>
</evidence>
<sequence length="87" mass="9997">MAWLERKTLNEHEVPAARDLFERIVAAEAESLTDEQRANPREYLLSTWRVAAETVMRPLHRVEELAEELARQRAVSGSGFLATLDDY</sequence>
<dbReference type="RefSeq" id="WP_089221016.1">
    <property type="nucleotide sequence ID" value="NZ_FZOS01000035.1"/>
</dbReference>
<gene>
    <name evidence="1" type="ORF">SAMN06295912_13515</name>
</gene>
<keyword evidence="2" id="KW-1185">Reference proteome</keyword>
<evidence type="ECO:0000313" key="2">
    <source>
        <dbReference type="Proteomes" id="UP000198281"/>
    </source>
</evidence>
<protein>
    <submittedName>
        <fullName evidence="1">Uncharacterized protein</fullName>
    </submittedName>
</protein>
<dbReference type="Proteomes" id="UP000198281">
    <property type="component" value="Unassembled WGS sequence"/>
</dbReference>
<dbReference type="AlphaFoldDB" id="A0A239JHJ5"/>
<accession>A0A239JHJ5</accession>
<proteinExistence type="predicted"/>
<dbReference type="EMBL" id="FZOS01000035">
    <property type="protein sequence ID" value="SNT05516.1"/>
    <property type="molecule type" value="Genomic_DNA"/>
</dbReference>
<name>A0A239JHJ5_9SPHN</name>